<accession>A0A438HBJ1</accession>
<dbReference type="PANTHER" id="PTHR11439:SF467">
    <property type="entry name" value="INTEGRASE CATALYTIC DOMAIN-CONTAINING PROTEIN"/>
    <property type="match status" value="1"/>
</dbReference>
<dbReference type="SUPFAM" id="SSF56672">
    <property type="entry name" value="DNA/RNA polymerases"/>
    <property type="match status" value="1"/>
</dbReference>
<name>A0A438HBJ1_VITVI</name>
<gene>
    <name evidence="2" type="primary">POLX_2883</name>
    <name evidence="2" type="ORF">CK203_051620</name>
</gene>
<dbReference type="EMBL" id="QGNW01000248">
    <property type="protein sequence ID" value="RVW81828.1"/>
    <property type="molecule type" value="Genomic_DNA"/>
</dbReference>
<sequence length="464" mass="53261">MKEEVKSLHENHTYDLVKPPKEKNILKNKWVFRRKNDGNSSQLRFKARLVVKGFDQRKGVDFDEIFSPVVKMSSIRTVLGITVSMNLEVEQVDVKTAFLHGDLEEEIYMEQLEGFIDKGNDQLVCKLKKSLYGLKQAPRQWYRKFDSFMTEHGYSRTTSDHCVFVKKYPDGNFIILLLYVDDMLIVGQDTIKISKLKSELSKSFAMKDLGPTKQILGIRIVRDKSHGLIWLSQENYVKKVFERFNMDKAKPVNCPLAGHFKLSSSQCPTSDEEKNEMQKIPYASAIGSLMYAMAAVKWILRYLQGTSKMSLCFGKGEPILDGFTYSDMAGDVDSRKSTSGYLITFAGGAVTCQSRLHKCVALSTTEAEFIAITEACKELLWLKKFLQELGLKQERYVLHCDSQSEIHLSKNSSFHSRSKHIDVRYHWIRDVLNDKLLQLEKVHTNDNTSDMLTKALTKDKHEKC</sequence>
<evidence type="ECO:0000259" key="1">
    <source>
        <dbReference type="Pfam" id="PF07727"/>
    </source>
</evidence>
<dbReference type="AlphaFoldDB" id="A0A438HBJ1"/>
<evidence type="ECO:0000313" key="2">
    <source>
        <dbReference type="EMBL" id="RVW81828.1"/>
    </source>
</evidence>
<dbReference type="InterPro" id="IPR043502">
    <property type="entry name" value="DNA/RNA_pol_sf"/>
</dbReference>
<dbReference type="InterPro" id="IPR013103">
    <property type="entry name" value="RVT_2"/>
</dbReference>
<dbReference type="PANTHER" id="PTHR11439">
    <property type="entry name" value="GAG-POL-RELATED RETROTRANSPOSON"/>
    <property type="match status" value="1"/>
</dbReference>
<feature type="domain" description="Reverse transcriptase Ty1/copia-type" evidence="1">
    <location>
        <begin position="11"/>
        <end position="256"/>
    </location>
</feature>
<proteinExistence type="predicted"/>
<protein>
    <submittedName>
        <fullName evidence="2">Retrovirus-related Pol polyprotein from transposon TNT 1-94</fullName>
    </submittedName>
</protein>
<reference evidence="2 3" key="1">
    <citation type="journal article" date="2018" name="PLoS Genet.">
        <title>Population sequencing reveals clonal diversity and ancestral inbreeding in the grapevine cultivar Chardonnay.</title>
        <authorList>
            <person name="Roach M.J."/>
            <person name="Johnson D.L."/>
            <person name="Bohlmann J."/>
            <person name="van Vuuren H.J."/>
            <person name="Jones S.J."/>
            <person name="Pretorius I.S."/>
            <person name="Schmidt S.A."/>
            <person name="Borneman A.R."/>
        </authorList>
    </citation>
    <scope>NUCLEOTIDE SEQUENCE [LARGE SCALE GENOMIC DNA]</scope>
    <source>
        <strain evidence="3">cv. Chardonnay</strain>
        <tissue evidence="2">Leaf</tissue>
    </source>
</reference>
<dbReference type="CDD" id="cd09272">
    <property type="entry name" value="RNase_HI_RT_Ty1"/>
    <property type="match status" value="1"/>
</dbReference>
<comment type="caution">
    <text evidence="2">The sequence shown here is derived from an EMBL/GenBank/DDBJ whole genome shotgun (WGS) entry which is preliminary data.</text>
</comment>
<evidence type="ECO:0000313" key="3">
    <source>
        <dbReference type="Proteomes" id="UP000288805"/>
    </source>
</evidence>
<dbReference type="Proteomes" id="UP000288805">
    <property type="component" value="Unassembled WGS sequence"/>
</dbReference>
<dbReference type="Pfam" id="PF07727">
    <property type="entry name" value="RVT_2"/>
    <property type="match status" value="1"/>
</dbReference>
<organism evidence="2 3">
    <name type="scientific">Vitis vinifera</name>
    <name type="common">Grape</name>
    <dbReference type="NCBI Taxonomy" id="29760"/>
    <lineage>
        <taxon>Eukaryota</taxon>
        <taxon>Viridiplantae</taxon>
        <taxon>Streptophyta</taxon>
        <taxon>Embryophyta</taxon>
        <taxon>Tracheophyta</taxon>
        <taxon>Spermatophyta</taxon>
        <taxon>Magnoliopsida</taxon>
        <taxon>eudicotyledons</taxon>
        <taxon>Gunneridae</taxon>
        <taxon>Pentapetalae</taxon>
        <taxon>rosids</taxon>
        <taxon>Vitales</taxon>
        <taxon>Vitaceae</taxon>
        <taxon>Viteae</taxon>
        <taxon>Vitis</taxon>
    </lineage>
</organism>